<name>A0A512MBA4_9BACT</name>
<dbReference type="InterPro" id="IPR015422">
    <property type="entry name" value="PyrdxlP-dep_Trfase_small"/>
</dbReference>
<dbReference type="InterPro" id="IPR050087">
    <property type="entry name" value="AON_synthase_class-II"/>
</dbReference>
<organism evidence="14 15">
    <name type="scientific">Brevifollis gellanilyticus</name>
    <dbReference type="NCBI Taxonomy" id="748831"/>
    <lineage>
        <taxon>Bacteria</taxon>
        <taxon>Pseudomonadati</taxon>
        <taxon>Verrucomicrobiota</taxon>
        <taxon>Verrucomicrobiia</taxon>
        <taxon>Verrucomicrobiales</taxon>
        <taxon>Verrucomicrobiaceae</taxon>
    </lineage>
</organism>
<dbReference type="InterPro" id="IPR001917">
    <property type="entry name" value="Aminotrans_II_pyridoxalP_BS"/>
</dbReference>
<dbReference type="EMBL" id="BKAG01000024">
    <property type="protein sequence ID" value="GEP44015.1"/>
    <property type="molecule type" value="Genomic_DNA"/>
</dbReference>
<dbReference type="CDD" id="cd06454">
    <property type="entry name" value="KBL_like"/>
    <property type="match status" value="1"/>
</dbReference>
<dbReference type="InterPro" id="IPR015421">
    <property type="entry name" value="PyrdxlP-dep_Trfase_major"/>
</dbReference>
<evidence type="ECO:0000256" key="3">
    <source>
        <dbReference type="ARBA" id="ARBA00010008"/>
    </source>
</evidence>
<evidence type="ECO:0000313" key="15">
    <source>
        <dbReference type="Proteomes" id="UP000321577"/>
    </source>
</evidence>
<dbReference type="OrthoDB" id="9807157at2"/>
<comment type="caution">
    <text evidence="14">The sequence shown here is derived from an EMBL/GenBank/DDBJ whole genome shotgun (WGS) entry which is preliminary data.</text>
</comment>
<evidence type="ECO:0000256" key="7">
    <source>
        <dbReference type="ARBA" id="ARBA00022756"/>
    </source>
</evidence>
<keyword evidence="6" id="KW-0808">Transferase</keyword>
<dbReference type="GO" id="GO:0030170">
    <property type="term" value="F:pyridoxal phosphate binding"/>
    <property type="evidence" value="ECO:0007669"/>
    <property type="project" value="InterPro"/>
</dbReference>
<comment type="similarity">
    <text evidence="3">Belongs to the class-II pyridoxal-phosphate-dependent aminotransferase family. BioF subfamily.</text>
</comment>
<sequence length="386" mass="41538">MSWDLQPQIDDWRAQDLWRELRLVESTQGPVVKVDGKEMVNFSSNDYLGLADSEVLKQAMQEGVDFYGAGSGASRLVCGTLRPHRDLEDALAFFKRTEAALTFSSGYATAMGTIPALMGQGDTIILDKLCHASLVDASRLSGATIRVFPHNHLGKLEKLLQTATGRVLIVTESIFSMDGDRCPLVEIVALKERHGAWLMLDEAHAVGVIGPQGRGLAAELGLEGQVELQMGTLSKAIGLSGGYLAASRQVIDWLINRARSFVYSTAPPPAVAHAALVGICEILQGKDGDTRRGRLWKNLALLKSDPLPTSAIVPWIIGDEQKAMDISSQLREAGLLIPAIRYPTVARGSARLRVTCTAGHSEAQIRRLLAELAKVGLGESAAPAEA</sequence>
<protein>
    <recommendedName>
        <fullName evidence="5">8-amino-7-oxononanoate synthase</fullName>
        <ecNumber evidence="5">2.3.1.47</ecNumber>
    </recommendedName>
    <alternativeName>
        <fullName evidence="9">7-keto-8-amino-pelargonic acid synthase</fullName>
    </alternativeName>
    <alternativeName>
        <fullName evidence="10">8-amino-7-ketopelargonate synthase</fullName>
    </alternativeName>
</protein>
<evidence type="ECO:0000256" key="1">
    <source>
        <dbReference type="ARBA" id="ARBA00001933"/>
    </source>
</evidence>
<comment type="cofactor">
    <cofactor evidence="1 12">
        <name>pyridoxal 5'-phosphate</name>
        <dbReference type="ChEBI" id="CHEBI:597326"/>
    </cofactor>
</comment>
<keyword evidence="15" id="KW-1185">Reference proteome</keyword>
<accession>A0A512MBA4</accession>
<dbReference type="EC" id="2.3.1.47" evidence="5"/>
<dbReference type="PROSITE" id="PS00599">
    <property type="entry name" value="AA_TRANSFER_CLASS_2"/>
    <property type="match status" value="1"/>
</dbReference>
<dbReference type="Gene3D" id="3.40.640.10">
    <property type="entry name" value="Type I PLP-dependent aspartate aminotransferase-like (Major domain)"/>
    <property type="match status" value="1"/>
</dbReference>
<comment type="catalytic activity">
    <reaction evidence="11">
        <text>6-carboxyhexanoyl-[ACP] + L-alanine + H(+) = (8S)-8-amino-7-oxononanoate + holo-[ACP] + CO2</text>
        <dbReference type="Rhea" id="RHEA:42288"/>
        <dbReference type="Rhea" id="RHEA-COMP:9685"/>
        <dbReference type="Rhea" id="RHEA-COMP:9955"/>
        <dbReference type="ChEBI" id="CHEBI:15378"/>
        <dbReference type="ChEBI" id="CHEBI:16526"/>
        <dbReference type="ChEBI" id="CHEBI:57972"/>
        <dbReference type="ChEBI" id="CHEBI:64479"/>
        <dbReference type="ChEBI" id="CHEBI:78846"/>
        <dbReference type="ChEBI" id="CHEBI:149468"/>
        <dbReference type="EC" id="2.3.1.47"/>
    </reaction>
</comment>
<dbReference type="Proteomes" id="UP000321577">
    <property type="component" value="Unassembled WGS sequence"/>
</dbReference>
<feature type="domain" description="Aminotransferase class I/classII large" evidence="13">
    <location>
        <begin position="38"/>
        <end position="371"/>
    </location>
</feature>
<evidence type="ECO:0000256" key="9">
    <source>
        <dbReference type="ARBA" id="ARBA00032610"/>
    </source>
</evidence>
<evidence type="ECO:0000256" key="2">
    <source>
        <dbReference type="ARBA" id="ARBA00004746"/>
    </source>
</evidence>
<evidence type="ECO:0000256" key="4">
    <source>
        <dbReference type="ARBA" id="ARBA00011738"/>
    </source>
</evidence>
<dbReference type="InterPro" id="IPR004839">
    <property type="entry name" value="Aminotransferase_I/II_large"/>
</dbReference>
<dbReference type="GO" id="GO:0009102">
    <property type="term" value="P:biotin biosynthetic process"/>
    <property type="evidence" value="ECO:0007669"/>
    <property type="project" value="UniProtKB-KW"/>
</dbReference>
<dbReference type="SUPFAM" id="SSF53383">
    <property type="entry name" value="PLP-dependent transferases"/>
    <property type="match status" value="1"/>
</dbReference>
<dbReference type="InterPro" id="IPR015424">
    <property type="entry name" value="PyrdxlP-dep_Trfase"/>
</dbReference>
<evidence type="ECO:0000256" key="11">
    <source>
        <dbReference type="ARBA" id="ARBA00047715"/>
    </source>
</evidence>
<keyword evidence="8 12" id="KW-0663">Pyridoxal phosphate</keyword>
<evidence type="ECO:0000259" key="13">
    <source>
        <dbReference type="Pfam" id="PF00155"/>
    </source>
</evidence>
<dbReference type="Gene3D" id="3.90.1150.10">
    <property type="entry name" value="Aspartate Aminotransferase, domain 1"/>
    <property type="match status" value="1"/>
</dbReference>
<dbReference type="GO" id="GO:0008710">
    <property type="term" value="F:8-amino-7-oxononanoate synthase activity"/>
    <property type="evidence" value="ECO:0007669"/>
    <property type="project" value="UniProtKB-EC"/>
</dbReference>
<comment type="pathway">
    <text evidence="2">Cofactor biosynthesis; biotin biosynthesis.</text>
</comment>
<comment type="subunit">
    <text evidence="4">Homodimer.</text>
</comment>
<reference evidence="14 15" key="1">
    <citation type="submission" date="2019-07" db="EMBL/GenBank/DDBJ databases">
        <title>Whole genome shotgun sequence of Brevifollis gellanilyticus NBRC 108608.</title>
        <authorList>
            <person name="Hosoyama A."/>
            <person name="Uohara A."/>
            <person name="Ohji S."/>
            <person name="Ichikawa N."/>
        </authorList>
    </citation>
    <scope>NUCLEOTIDE SEQUENCE [LARGE SCALE GENOMIC DNA]</scope>
    <source>
        <strain evidence="14 15">NBRC 108608</strain>
    </source>
</reference>
<proteinExistence type="inferred from homology"/>
<evidence type="ECO:0000256" key="6">
    <source>
        <dbReference type="ARBA" id="ARBA00022679"/>
    </source>
</evidence>
<dbReference type="Pfam" id="PF00155">
    <property type="entry name" value="Aminotran_1_2"/>
    <property type="match status" value="1"/>
</dbReference>
<evidence type="ECO:0000313" key="14">
    <source>
        <dbReference type="EMBL" id="GEP44015.1"/>
    </source>
</evidence>
<dbReference type="AlphaFoldDB" id="A0A512MBA4"/>
<evidence type="ECO:0000256" key="12">
    <source>
        <dbReference type="RuleBase" id="RU003693"/>
    </source>
</evidence>
<evidence type="ECO:0000256" key="5">
    <source>
        <dbReference type="ARBA" id="ARBA00013187"/>
    </source>
</evidence>
<evidence type="ECO:0000256" key="8">
    <source>
        <dbReference type="ARBA" id="ARBA00022898"/>
    </source>
</evidence>
<dbReference type="PANTHER" id="PTHR13693">
    <property type="entry name" value="CLASS II AMINOTRANSFERASE/8-AMINO-7-OXONONANOATE SYNTHASE"/>
    <property type="match status" value="1"/>
</dbReference>
<dbReference type="RefSeq" id="WP_146851572.1">
    <property type="nucleotide sequence ID" value="NZ_BKAG01000024.1"/>
</dbReference>
<keyword evidence="7" id="KW-0093">Biotin biosynthesis</keyword>
<dbReference type="PANTHER" id="PTHR13693:SF100">
    <property type="entry name" value="8-AMINO-7-OXONONANOATE SYNTHASE"/>
    <property type="match status" value="1"/>
</dbReference>
<evidence type="ECO:0000256" key="10">
    <source>
        <dbReference type="ARBA" id="ARBA00033381"/>
    </source>
</evidence>
<gene>
    <name evidence="14" type="primary">bioF</name>
    <name evidence="14" type="ORF">BGE01nite_33060</name>
</gene>